<dbReference type="InterPro" id="IPR027266">
    <property type="entry name" value="TrmE/GcvT-like"/>
</dbReference>
<reference evidence="7" key="1">
    <citation type="submission" date="2025-08" db="UniProtKB">
        <authorList>
            <consortium name="RefSeq"/>
        </authorList>
    </citation>
    <scope>IDENTIFICATION</scope>
    <source>
        <tissue evidence="7">Whole organism</tissue>
    </source>
</reference>
<dbReference type="Pfam" id="PF08669">
    <property type="entry name" value="GCV_T_C"/>
    <property type="match status" value="1"/>
</dbReference>
<dbReference type="PANTHER" id="PTHR43757:SF11">
    <property type="entry name" value="SARCOSINE DEHYDROGENASE"/>
    <property type="match status" value="1"/>
</dbReference>
<feature type="domain" description="GCVT N-terminal" evidence="3">
    <location>
        <begin position="517"/>
        <end position="829"/>
    </location>
</feature>
<dbReference type="InterPro" id="IPR006222">
    <property type="entry name" value="GCVT_N"/>
</dbReference>
<dbReference type="RefSeq" id="XP_018018882.1">
    <property type="nucleotide sequence ID" value="XM_018163393.2"/>
</dbReference>
<dbReference type="InterPro" id="IPR036188">
    <property type="entry name" value="FAD/NAD-bd_sf"/>
</dbReference>
<dbReference type="Pfam" id="PF01571">
    <property type="entry name" value="GCV_T"/>
    <property type="match status" value="1"/>
</dbReference>
<dbReference type="Proteomes" id="UP000694843">
    <property type="component" value="Unplaced"/>
</dbReference>
<dbReference type="PANTHER" id="PTHR43757">
    <property type="entry name" value="AMINOMETHYLTRANSFERASE"/>
    <property type="match status" value="1"/>
</dbReference>
<protein>
    <submittedName>
        <fullName evidence="7">Sarcosine dehydrogenase, mitochondrial</fullName>
    </submittedName>
</protein>
<sequence length="950" mass="104655">MSFLCLSNRQLTCSVKGTLRLSAHSSSLQPLINSPGGPFPCFQSKNFYTNATASGSYELLSTKRGPLLSFRRGTKKATNLDASGKPLFDETPAPASADVVVIGGGSLGCSALYHLAKLGVTNSVLVEANKLTAGTTWHTAGLIWDLRPTDTETEILNRTLSVIKGLEEETGVNPGWINNGGLFVATNKQRFDDLKRTATLGRALGIECFLLDQKETKKLYPLMNVDDIYGTLFSPGCGTVDPAGLCDALTRVPKKLGAKVLENCHFMDIKTTTALMGGKKVTEVKTSRGVIKTNCIINATGVWANSVASKVDLKLPLVPMKHAYVVTEKIPGIQNMPNVRDYDSSTYLRLQGDALSIGGYEANPKIIEKIDINFAFGLYDLDYEVFNPLMQGHIKRIPVLENTGVKSTVCGPESFTPDHKPIMGEDPMVEGFFHCCGFNSAGMMLGSGCGEQIAKWVVNGRPEFDMFPYDVRRYHAPLCGDKRWVRERSHEAYAKNYSIVFPHDEPLAGRGKRKSPLHAVLEEAGCVFQERHGWERPGWFNVEPTPVQKYDWYGSYGTPVNKDQRYVKALEQEYSFDFPVHHDLINAECLACRTGVVGFDMSYFGKFYLTGPDATKAADHLFSADVRRPEGSTVYTCMLNKNGGIEADLTVSVAQGGKGSPCDPSYNGVGYYLAVGGAAATQNYAHIVKEIRNNNWKVSLINHTEDMTVFSIQGPKSRSLLSSLTSADLSNEYFPFSSHRIIEVAGHKVRALRVSFVGELGWELHVPKTSAVPVYMAVKKAGEAFGFRNAGYRAMDSLSCEKGYRLWHSDIRPDDTPLEAGLTFTCKLKTDIPFLGRRALEQQKIQGITKKLVTFILDDPKIPLWGQEAIKRDGRYVGTVRRAEFGVALGTSIACGYVSKLDGSVVDKDFLTTGKWTIEVMCQDTPAKLHLKNPFDPQNERLKGHYNTVS</sequence>
<feature type="domain" description="Aminomethyltransferase C-terminal" evidence="4">
    <location>
        <begin position="850"/>
        <end position="935"/>
    </location>
</feature>
<evidence type="ECO:0000313" key="7">
    <source>
        <dbReference type="RefSeq" id="XP_018018882.1"/>
    </source>
</evidence>
<feature type="domain" description="FAD dependent oxidoreductase" evidence="2">
    <location>
        <begin position="98"/>
        <end position="456"/>
    </location>
</feature>
<dbReference type="FunFam" id="2.40.30.110:FF:000008">
    <property type="entry name" value="Sarcosine dehydrogenase"/>
    <property type="match status" value="1"/>
</dbReference>
<organism evidence="6 7">
    <name type="scientific">Hyalella azteca</name>
    <name type="common">Amphipod</name>
    <dbReference type="NCBI Taxonomy" id="294128"/>
    <lineage>
        <taxon>Eukaryota</taxon>
        <taxon>Metazoa</taxon>
        <taxon>Ecdysozoa</taxon>
        <taxon>Arthropoda</taxon>
        <taxon>Crustacea</taxon>
        <taxon>Multicrustacea</taxon>
        <taxon>Malacostraca</taxon>
        <taxon>Eumalacostraca</taxon>
        <taxon>Peracarida</taxon>
        <taxon>Amphipoda</taxon>
        <taxon>Senticaudata</taxon>
        <taxon>Talitrida</taxon>
        <taxon>Talitroidea</taxon>
        <taxon>Hyalellidae</taxon>
        <taxon>Hyalella</taxon>
    </lineage>
</organism>
<dbReference type="SUPFAM" id="SSF51905">
    <property type="entry name" value="FAD/NAD(P)-binding domain"/>
    <property type="match status" value="1"/>
</dbReference>
<dbReference type="InterPro" id="IPR006076">
    <property type="entry name" value="FAD-dep_OxRdtase"/>
</dbReference>
<dbReference type="InterPro" id="IPR013977">
    <property type="entry name" value="GcvT_C"/>
</dbReference>
<dbReference type="OrthoDB" id="498204at2759"/>
<dbReference type="InterPro" id="IPR029043">
    <property type="entry name" value="GcvT/YgfZ_C"/>
</dbReference>
<dbReference type="InterPro" id="IPR028896">
    <property type="entry name" value="GcvT/YgfZ/DmdA"/>
</dbReference>
<dbReference type="AlphaFoldDB" id="A0A8B7NYR1"/>
<dbReference type="KEGG" id="hazt:108675385"/>
<dbReference type="Pfam" id="PF16350">
    <property type="entry name" value="FAO_M"/>
    <property type="match status" value="1"/>
</dbReference>
<dbReference type="GO" id="GO:0005739">
    <property type="term" value="C:mitochondrion"/>
    <property type="evidence" value="ECO:0007669"/>
    <property type="project" value="TreeGrafter"/>
</dbReference>
<dbReference type="SUPFAM" id="SSF101790">
    <property type="entry name" value="Aminomethyltransferase beta-barrel domain"/>
    <property type="match status" value="1"/>
</dbReference>
<evidence type="ECO:0000313" key="6">
    <source>
        <dbReference type="Proteomes" id="UP000694843"/>
    </source>
</evidence>
<proteinExistence type="inferred from homology"/>
<dbReference type="Gene3D" id="3.50.50.60">
    <property type="entry name" value="FAD/NAD(P)-binding domain"/>
    <property type="match status" value="1"/>
</dbReference>
<name>A0A8B7NYR1_HYAAZ</name>
<dbReference type="CTD" id="1757"/>
<evidence type="ECO:0000259" key="5">
    <source>
        <dbReference type="Pfam" id="PF16350"/>
    </source>
</evidence>
<feature type="domain" description="FAD dependent oxidoreductase central" evidence="5">
    <location>
        <begin position="459"/>
        <end position="515"/>
    </location>
</feature>
<keyword evidence="6" id="KW-1185">Reference proteome</keyword>
<dbReference type="Gene3D" id="3.30.1360.120">
    <property type="entry name" value="Probable tRNA modification gtpase trme, domain 1"/>
    <property type="match status" value="1"/>
</dbReference>
<dbReference type="SUPFAM" id="SSF54373">
    <property type="entry name" value="FAD-linked reductases, C-terminal domain"/>
    <property type="match status" value="1"/>
</dbReference>
<dbReference type="Gene3D" id="3.30.70.1400">
    <property type="entry name" value="Aminomethyltransferase beta-barrel domains"/>
    <property type="match status" value="1"/>
</dbReference>
<dbReference type="Pfam" id="PF01266">
    <property type="entry name" value="DAO"/>
    <property type="match status" value="1"/>
</dbReference>
<dbReference type="InterPro" id="IPR032503">
    <property type="entry name" value="FAO_M"/>
</dbReference>
<evidence type="ECO:0000259" key="4">
    <source>
        <dbReference type="Pfam" id="PF08669"/>
    </source>
</evidence>
<dbReference type="Gene3D" id="2.40.30.110">
    <property type="entry name" value="Aminomethyltransferase beta-barrel domains"/>
    <property type="match status" value="1"/>
</dbReference>
<evidence type="ECO:0000259" key="3">
    <source>
        <dbReference type="Pfam" id="PF01571"/>
    </source>
</evidence>
<dbReference type="SUPFAM" id="SSF103025">
    <property type="entry name" value="Folate-binding domain"/>
    <property type="match status" value="1"/>
</dbReference>
<comment type="similarity">
    <text evidence="1">Belongs to the GcvT family.</text>
</comment>
<dbReference type="OMA" id="MVFKYDQ"/>
<dbReference type="FunFam" id="3.50.50.60:FF:000769">
    <property type="entry name" value="Sarcosine dehydrogenase"/>
    <property type="match status" value="1"/>
</dbReference>
<accession>A0A8B7NYR1</accession>
<evidence type="ECO:0000259" key="2">
    <source>
        <dbReference type="Pfam" id="PF01266"/>
    </source>
</evidence>
<evidence type="ECO:0000256" key="1">
    <source>
        <dbReference type="ARBA" id="ARBA00008609"/>
    </source>
</evidence>
<dbReference type="GeneID" id="108675385"/>
<gene>
    <name evidence="7" type="primary">LOC108675385</name>
</gene>
<dbReference type="Gene3D" id="3.30.9.10">
    <property type="entry name" value="D-Amino Acid Oxidase, subunit A, domain 2"/>
    <property type="match status" value="1"/>
</dbReference>